<comment type="caution">
    <text evidence="1">The sequence shown here is derived from an EMBL/GenBank/DDBJ whole genome shotgun (WGS) entry which is preliminary data.</text>
</comment>
<name>A0A9N9CK27_FUNMO</name>
<gene>
    <name evidence="1" type="ORF">FMOSSE_LOCUS9233</name>
</gene>
<proteinExistence type="predicted"/>
<organism evidence="1 2">
    <name type="scientific">Funneliformis mosseae</name>
    <name type="common">Endomycorrhizal fungus</name>
    <name type="synonym">Glomus mosseae</name>
    <dbReference type="NCBI Taxonomy" id="27381"/>
    <lineage>
        <taxon>Eukaryota</taxon>
        <taxon>Fungi</taxon>
        <taxon>Fungi incertae sedis</taxon>
        <taxon>Mucoromycota</taxon>
        <taxon>Glomeromycotina</taxon>
        <taxon>Glomeromycetes</taxon>
        <taxon>Glomerales</taxon>
        <taxon>Glomeraceae</taxon>
        <taxon>Funneliformis</taxon>
    </lineage>
</organism>
<accession>A0A9N9CK27</accession>
<dbReference type="AlphaFoldDB" id="A0A9N9CK27"/>
<dbReference type="Proteomes" id="UP000789375">
    <property type="component" value="Unassembled WGS sequence"/>
</dbReference>
<evidence type="ECO:0000313" key="1">
    <source>
        <dbReference type="EMBL" id="CAG8606570.1"/>
    </source>
</evidence>
<sequence>MGKTFGFNTSDSFWGGLYWLIITIRLHTVRLPEYTEHFRSQFPEPSDEAEVEEKDELRVLDSNTLLVTIAAIVGLGFTPYTHDRLGTRVKVTGEKAMSALLEGLDDIKKEKSKNDMHLRRQLLLENRPSSKARKSLKKVSTNTVAPFFQKSGKKLSNTSLLAKLLSPNLLNLISENLTAAIVKLLPFDLPHTFKRFHHLENQRHDQYQYKERAGDALTAFSETIAYDQCVKMDSYGVWNSSSSSARIY</sequence>
<reference evidence="1" key="1">
    <citation type="submission" date="2021-06" db="EMBL/GenBank/DDBJ databases">
        <authorList>
            <person name="Kallberg Y."/>
            <person name="Tangrot J."/>
            <person name="Rosling A."/>
        </authorList>
    </citation>
    <scope>NUCLEOTIDE SEQUENCE</scope>
    <source>
        <strain evidence="1">87-6 pot B 2015</strain>
    </source>
</reference>
<evidence type="ECO:0000313" key="2">
    <source>
        <dbReference type="Proteomes" id="UP000789375"/>
    </source>
</evidence>
<protein>
    <submittedName>
        <fullName evidence="1">9743_t:CDS:1</fullName>
    </submittedName>
</protein>
<dbReference type="EMBL" id="CAJVPP010002634">
    <property type="protein sequence ID" value="CAG8606570.1"/>
    <property type="molecule type" value="Genomic_DNA"/>
</dbReference>
<keyword evidence="2" id="KW-1185">Reference proteome</keyword>